<reference evidence="1 2" key="1">
    <citation type="submission" date="2016-03" db="EMBL/GenBank/DDBJ databases">
        <title>EvidentialGene: Evidence-directed Construction of Genes on Genomes.</title>
        <authorList>
            <person name="Gilbert D.G."/>
            <person name="Choi J.-H."/>
            <person name="Mockaitis K."/>
            <person name="Colbourne J."/>
            <person name="Pfrender M."/>
        </authorList>
    </citation>
    <scope>NUCLEOTIDE SEQUENCE [LARGE SCALE GENOMIC DNA]</scope>
    <source>
        <strain evidence="1 2">Xinb3</strain>
        <tissue evidence="1">Complete organism</tissue>
    </source>
</reference>
<gene>
    <name evidence="1" type="ORF">APZ42_005004</name>
</gene>
<organism evidence="1 2">
    <name type="scientific">Daphnia magna</name>
    <dbReference type="NCBI Taxonomy" id="35525"/>
    <lineage>
        <taxon>Eukaryota</taxon>
        <taxon>Metazoa</taxon>
        <taxon>Ecdysozoa</taxon>
        <taxon>Arthropoda</taxon>
        <taxon>Crustacea</taxon>
        <taxon>Branchiopoda</taxon>
        <taxon>Diplostraca</taxon>
        <taxon>Cladocera</taxon>
        <taxon>Anomopoda</taxon>
        <taxon>Daphniidae</taxon>
        <taxon>Daphnia</taxon>
    </lineage>
</organism>
<dbReference type="Proteomes" id="UP000076858">
    <property type="component" value="Unassembled WGS sequence"/>
</dbReference>
<sequence>MNRKCLACWRRRERERERLTKWPRCCNVQCVSVVRKERCCVSNGPDSRQTNSRMATF</sequence>
<accession>A0A164GQ93</accession>
<proteinExistence type="predicted"/>
<protein>
    <submittedName>
        <fullName evidence="1">Uncharacterized protein</fullName>
    </submittedName>
</protein>
<name>A0A164GQ93_9CRUS</name>
<keyword evidence="2" id="KW-1185">Reference proteome</keyword>
<dbReference type="EMBL" id="LRGB01014345">
    <property type="protein sequence ID" value="KZR99218.1"/>
    <property type="molecule type" value="Genomic_DNA"/>
</dbReference>
<comment type="caution">
    <text evidence="1">The sequence shown here is derived from an EMBL/GenBank/DDBJ whole genome shotgun (WGS) entry which is preliminary data.</text>
</comment>
<evidence type="ECO:0000313" key="2">
    <source>
        <dbReference type="Proteomes" id="UP000076858"/>
    </source>
</evidence>
<dbReference type="AlphaFoldDB" id="A0A164GQ93"/>
<evidence type="ECO:0000313" key="1">
    <source>
        <dbReference type="EMBL" id="KZR99218.1"/>
    </source>
</evidence>